<dbReference type="GO" id="GO:0016740">
    <property type="term" value="F:transferase activity"/>
    <property type="evidence" value="ECO:0007669"/>
    <property type="project" value="UniProtKB-KW"/>
</dbReference>
<keyword evidence="4" id="KW-1185">Reference proteome</keyword>
<dbReference type="EMBL" id="CP001700">
    <property type="protein sequence ID" value="ACU71699.1"/>
    <property type="molecule type" value="Genomic_DNA"/>
</dbReference>
<evidence type="ECO:0000256" key="1">
    <source>
        <dbReference type="SAM" id="MobiDB-lite"/>
    </source>
</evidence>
<dbReference type="HOGENOM" id="CLU_065747_0_0_11"/>
<dbReference type="InterPro" id="IPR002575">
    <property type="entry name" value="Aminoglycoside_PTrfase"/>
</dbReference>
<dbReference type="Gene3D" id="3.90.1200.10">
    <property type="match status" value="1"/>
</dbReference>
<proteinExistence type="predicted"/>
<dbReference type="InParanoid" id="C7Q124"/>
<protein>
    <submittedName>
        <fullName evidence="3">Aminoglycoside phosphotransferase</fullName>
    </submittedName>
</protein>
<feature type="region of interest" description="Disordered" evidence="1">
    <location>
        <begin position="1"/>
        <end position="32"/>
    </location>
</feature>
<dbReference type="OrthoDB" id="3816435at2"/>
<evidence type="ECO:0000313" key="4">
    <source>
        <dbReference type="Proteomes" id="UP000000851"/>
    </source>
</evidence>
<dbReference type="AlphaFoldDB" id="C7Q124"/>
<name>C7Q124_CATAD</name>
<reference evidence="3 4" key="1">
    <citation type="journal article" date="2009" name="Stand. Genomic Sci.">
        <title>Complete genome sequence of Catenulispora acidiphila type strain (ID 139908).</title>
        <authorList>
            <person name="Copeland A."/>
            <person name="Lapidus A."/>
            <person name="Glavina Del Rio T."/>
            <person name="Nolan M."/>
            <person name="Lucas S."/>
            <person name="Chen F."/>
            <person name="Tice H."/>
            <person name="Cheng J.F."/>
            <person name="Bruce D."/>
            <person name="Goodwin L."/>
            <person name="Pitluck S."/>
            <person name="Mikhailova N."/>
            <person name="Pati A."/>
            <person name="Ivanova N."/>
            <person name="Mavromatis K."/>
            <person name="Chen A."/>
            <person name="Palaniappan K."/>
            <person name="Chain P."/>
            <person name="Land M."/>
            <person name="Hauser L."/>
            <person name="Chang Y.J."/>
            <person name="Jeffries C.D."/>
            <person name="Chertkov O."/>
            <person name="Brettin T."/>
            <person name="Detter J.C."/>
            <person name="Han C."/>
            <person name="Ali Z."/>
            <person name="Tindall B.J."/>
            <person name="Goker M."/>
            <person name="Bristow J."/>
            <person name="Eisen J.A."/>
            <person name="Markowitz V."/>
            <person name="Hugenholtz P."/>
            <person name="Kyrpides N.C."/>
            <person name="Klenk H.P."/>
        </authorList>
    </citation>
    <scope>NUCLEOTIDE SEQUENCE [LARGE SCALE GENOMIC DNA]</scope>
    <source>
        <strain evidence="4">DSM 44928 / JCM 14897 / NBRC 102108 / NRRL B-24433 / ID139908</strain>
    </source>
</reference>
<keyword evidence="3" id="KW-0808">Transferase</keyword>
<dbReference type="InterPro" id="IPR011009">
    <property type="entry name" value="Kinase-like_dom_sf"/>
</dbReference>
<dbReference type="Proteomes" id="UP000000851">
    <property type="component" value="Chromosome"/>
</dbReference>
<dbReference type="Pfam" id="PF01636">
    <property type="entry name" value="APH"/>
    <property type="match status" value="1"/>
</dbReference>
<organism evidence="3 4">
    <name type="scientific">Catenulispora acidiphila (strain DSM 44928 / JCM 14897 / NBRC 102108 / NRRL B-24433 / ID139908)</name>
    <dbReference type="NCBI Taxonomy" id="479433"/>
    <lineage>
        <taxon>Bacteria</taxon>
        <taxon>Bacillati</taxon>
        <taxon>Actinomycetota</taxon>
        <taxon>Actinomycetes</taxon>
        <taxon>Catenulisporales</taxon>
        <taxon>Catenulisporaceae</taxon>
        <taxon>Catenulispora</taxon>
    </lineage>
</organism>
<evidence type="ECO:0000313" key="3">
    <source>
        <dbReference type="EMBL" id="ACU71699.1"/>
    </source>
</evidence>
<feature type="domain" description="Aminoglycoside phosphotransferase" evidence="2">
    <location>
        <begin position="86"/>
        <end position="255"/>
    </location>
</feature>
<gene>
    <name evidence="3" type="ordered locus">Caci_2786</name>
</gene>
<dbReference type="eggNOG" id="COG0510">
    <property type="taxonomic scope" value="Bacteria"/>
</dbReference>
<dbReference type="KEGG" id="cai:Caci_2786"/>
<sequence>MQVSGADAQKRIPLPHNTENAASGGIFRVRKGRDGHGESQILKILRPPAVDSGAGTSAWPTSEAPDHFNFWRREVAAYESGFANSAFADAGIRAPSVIAVDARADGSIELWLEDVEGHSGFDLSTERLGRFAYELAAGQARWVERVPPPDELPWLSRRWLAQYVSGGPHSKVLIDDTDWDTSIAQVWPTKTRLSLRRLWESRASVLAAAEAFPRTLCHLDLWPANLIEDTTGTSVLIDWAFVGEGAIGEDPSNLIIDSVTDGLMDIAQLPDIAEAISDGYIAGLSDAGSHSSANEIRTAIATCGAAKYSWLAALAIASAASGTTGGQSSDEDDAAAESLERITPLAELLAQWADTTMR</sequence>
<dbReference type="SUPFAM" id="SSF56112">
    <property type="entry name" value="Protein kinase-like (PK-like)"/>
    <property type="match status" value="1"/>
</dbReference>
<dbReference type="STRING" id="479433.Caci_2786"/>
<evidence type="ECO:0000259" key="2">
    <source>
        <dbReference type="Pfam" id="PF01636"/>
    </source>
</evidence>
<accession>C7Q124</accession>